<sequence length="119" mass="14397">NEPTRIKTPYSFVPRQRPEERAQIQVQPPVHSGLVERPRFSNTRITPRPFPDADRPARRIHHLPSPRRRGKKHLTRRDRHRCAVRTDRQARGDPAPRRWVRDKKSRVVHWQYKRRGEVR</sequence>
<organism evidence="2">
    <name type="scientific">Oryza punctata</name>
    <name type="common">Red rice</name>
    <dbReference type="NCBI Taxonomy" id="4537"/>
    <lineage>
        <taxon>Eukaryota</taxon>
        <taxon>Viridiplantae</taxon>
        <taxon>Streptophyta</taxon>
        <taxon>Embryophyta</taxon>
        <taxon>Tracheophyta</taxon>
        <taxon>Spermatophyta</taxon>
        <taxon>Magnoliopsida</taxon>
        <taxon>Liliopsida</taxon>
        <taxon>Poales</taxon>
        <taxon>Poaceae</taxon>
        <taxon>BOP clade</taxon>
        <taxon>Oryzoideae</taxon>
        <taxon>Oryzeae</taxon>
        <taxon>Oryzinae</taxon>
        <taxon>Oryza</taxon>
    </lineage>
</organism>
<feature type="compositionally biased region" description="Basic and acidic residues" evidence="1">
    <location>
        <begin position="84"/>
        <end position="96"/>
    </location>
</feature>
<protein>
    <submittedName>
        <fullName evidence="2">Uncharacterized protein</fullName>
    </submittedName>
</protein>
<dbReference type="EnsemblPlants" id="OPUNC02G03880.1">
    <property type="protein sequence ID" value="OPUNC02G03880.1"/>
    <property type="gene ID" value="OPUNC02G03880"/>
</dbReference>
<evidence type="ECO:0000313" key="3">
    <source>
        <dbReference type="Proteomes" id="UP000026962"/>
    </source>
</evidence>
<dbReference type="HOGENOM" id="CLU_2067465_0_0_1"/>
<feature type="compositionally biased region" description="Basic residues" evidence="1">
    <location>
        <begin position="58"/>
        <end position="83"/>
    </location>
</feature>
<evidence type="ECO:0000256" key="1">
    <source>
        <dbReference type="SAM" id="MobiDB-lite"/>
    </source>
</evidence>
<dbReference type="AlphaFoldDB" id="A0A0E0JVU9"/>
<keyword evidence="3" id="KW-1185">Reference proteome</keyword>
<dbReference type="Gramene" id="OPUNC02G03880.1">
    <property type="protein sequence ID" value="OPUNC02G03880.1"/>
    <property type="gene ID" value="OPUNC02G03880"/>
</dbReference>
<dbReference type="Proteomes" id="UP000026962">
    <property type="component" value="Chromosome 2"/>
</dbReference>
<accession>A0A0E0JVU9</accession>
<feature type="region of interest" description="Disordered" evidence="1">
    <location>
        <begin position="28"/>
        <end position="106"/>
    </location>
</feature>
<reference evidence="2" key="2">
    <citation type="submission" date="2018-05" db="EMBL/GenBank/DDBJ databases">
        <title>OpunRS2 (Oryza punctata Reference Sequence Version 2).</title>
        <authorList>
            <person name="Zhang J."/>
            <person name="Kudrna D."/>
            <person name="Lee S."/>
            <person name="Talag J."/>
            <person name="Welchert J."/>
            <person name="Wing R.A."/>
        </authorList>
    </citation>
    <scope>NUCLEOTIDE SEQUENCE [LARGE SCALE GENOMIC DNA]</scope>
</reference>
<name>A0A0E0JVU9_ORYPU</name>
<reference evidence="2" key="1">
    <citation type="submission" date="2015-04" db="UniProtKB">
        <authorList>
            <consortium name="EnsemblPlants"/>
        </authorList>
    </citation>
    <scope>IDENTIFICATION</scope>
</reference>
<evidence type="ECO:0000313" key="2">
    <source>
        <dbReference type="EnsemblPlants" id="OPUNC02G03880.1"/>
    </source>
</evidence>
<proteinExistence type="predicted"/>